<gene>
    <name evidence="1" type="ORF">LY28_03286</name>
</gene>
<proteinExistence type="predicted"/>
<accession>A0A318XGQ9</accession>
<sequence>MNRLANFIKDSDRQNPFSDSQARNFSDTKVICEFYPISNYWSLFNDQHEILLGTRGSGKTFLLKMMRYSMLKKIQDPQAKQLASQKKFIALYIPMYLEFVTHLTSLETSEQQQIQLFQFAFNCLLAQSLLTELTAILDEEPDQLVRARTNLSLTMDLNMMWFDDEAKGISDLFSLTTKLNKLFYNFDIKNSDINTVPPVFRRQIGSSILSVKELIAKRLNLSEDPTWIICIDEAEFLTEPLQKCINSVFRSDSKRMALKVATLPYYHKTLETLEPNITVSAGNDFSYRVVDMKYNSMDFRNLTNNLCSHRLRTRFDSEFKIKTVEEFVGSCGKDDQIDYYRQEVGLEKSSYDFITKEIINEFSEKRKRNADTYPNPRKTVYDKFAPIFFTRRMFMLSKQGNTKPGWYAGAQMIRKISQGNPRAFIQIMNNLFEKARTSELTPKVQHGVLYEYVESLCESTQALEMYGPSIYRELDKIASILHDRVHKSDLISAGCNFTLDYQNDDSFFHAKKWIQLAIAYSRLIVDENTLKNGIDKNTQYLLSNTYAAKYWLPMRADISPLKVKIVDNQTHTYTVKMPREQTRKTENEQLSFFEEGLL</sequence>
<organism evidence="1 2">
    <name type="scientific">Ruminiclostridium sufflavum DSM 19573</name>
    <dbReference type="NCBI Taxonomy" id="1121337"/>
    <lineage>
        <taxon>Bacteria</taxon>
        <taxon>Bacillati</taxon>
        <taxon>Bacillota</taxon>
        <taxon>Clostridia</taxon>
        <taxon>Eubacteriales</taxon>
        <taxon>Oscillospiraceae</taxon>
        <taxon>Ruminiclostridium</taxon>
    </lineage>
</organism>
<dbReference type="SUPFAM" id="SSF52540">
    <property type="entry name" value="P-loop containing nucleoside triphosphate hydrolases"/>
    <property type="match status" value="1"/>
</dbReference>
<dbReference type="RefSeq" id="WP_110463249.1">
    <property type="nucleotide sequence ID" value="NZ_QKMR01000024.1"/>
</dbReference>
<dbReference type="AlphaFoldDB" id="A0A318XGQ9"/>
<protein>
    <submittedName>
        <fullName evidence="1">Uncharacterized protein</fullName>
    </submittedName>
</protein>
<dbReference type="OrthoDB" id="2080613at2"/>
<dbReference type="InterPro" id="IPR056955">
    <property type="entry name" value="ORC-CDC6-like"/>
</dbReference>
<evidence type="ECO:0000313" key="2">
    <source>
        <dbReference type="Proteomes" id="UP000248132"/>
    </source>
</evidence>
<dbReference type="EMBL" id="QKMR01000024">
    <property type="protein sequence ID" value="PYG85725.1"/>
    <property type="molecule type" value="Genomic_DNA"/>
</dbReference>
<comment type="caution">
    <text evidence="1">The sequence shown here is derived from an EMBL/GenBank/DDBJ whole genome shotgun (WGS) entry which is preliminary data.</text>
</comment>
<evidence type="ECO:0000313" key="1">
    <source>
        <dbReference type="EMBL" id="PYG85725.1"/>
    </source>
</evidence>
<dbReference type="Pfam" id="PF24389">
    <property type="entry name" value="ORC-CDC6-like"/>
    <property type="match status" value="1"/>
</dbReference>
<name>A0A318XGQ9_9FIRM</name>
<dbReference type="Proteomes" id="UP000248132">
    <property type="component" value="Unassembled WGS sequence"/>
</dbReference>
<reference evidence="1 2" key="1">
    <citation type="submission" date="2018-06" db="EMBL/GenBank/DDBJ databases">
        <title>Genomic Encyclopedia of Type Strains, Phase I: the one thousand microbial genomes (KMG-I) project.</title>
        <authorList>
            <person name="Kyrpides N."/>
        </authorList>
    </citation>
    <scope>NUCLEOTIDE SEQUENCE [LARGE SCALE GENOMIC DNA]</scope>
    <source>
        <strain evidence="1 2">DSM 19573</strain>
    </source>
</reference>
<dbReference type="InterPro" id="IPR027417">
    <property type="entry name" value="P-loop_NTPase"/>
</dbReference>
<keyword evidence="2" id="KW-1185">Reference proteome</keyword>